<gene>
    <name evidence="1" type="ORF">NRE15_04630</name>
</gene>
<name>A0ABY5P8M1_9LACT</name>
<dbReference type="EMBL" id="CP102453">
    <property type="protein sequence ID" value="UUX34936.1"/>
    <property type="molecule type" value="Genomic_DNA"/>
</dbReference>
<evidence type="ECO:0000313" key="1">
    <source>
        <dbReference type="EMBL" id="UUX34936.1"/>
    </source>
</evidence>
<protein>
    <recommendedName>
        <fullName evidence="3">Regulatory protein YycH domain-containing protein</fullName>
    </recommendedName>
</protein>
<accession>A0ABY5P8M1</accession>
<keyword evidence="2" id="KW-1185">Reference proteome</keyword>
<reference evidence="1 2" key="1">
    <citation type="submission" date="2022-08" db="EMBL/GenBank/DDBJ databases">
        <title>Aerococcaceae sp. nov isolated from spoiled eye mask.</title>
        <authorList>
            <person name="Zhou G."/>
            <person name="Xie X.-B."/>
            <person name="Shi Q.-S."/>
            <person name="Wang Y.-S."/>
            <person name="Wen X."/>
            <person name="Peng H."/>
            <person name="Yang X.-J."/>
            <person name="Tao H.-B."/>
            <person name="Huang X.-M."/>
        </authorList>
    </citation>
    <scope>NUCLEOTIDE SEQUENCE [LARGE SCALE GENOMIC DNA]</scope>
    <source>
        <strain evidence="2">DM20194951</strain>
    </source>
</reference>
<dbReference type="RefSeq" id="WP_313794429.1">
    <property type="nucleotide sequence ID" value="NZ_CP102453.1"/>
</dbReference>
<organism evidence="1 2">
    <name type="scientific">Fundicoccus culcitae</name>
    <dbReference type="NCBI Taxonomy" id="2969821"/>
    <lineage>
        <taxon>Bacteria</taxon>
        <taxon>Bacillati</taxon>
        <taxon>Bacillota</taxon>
        <taxon>Bacilli</taxon>
        <taxon>Lactobacillales</taxon>
        <taxon>Aerococcaceae</taxon>
        <taxon>Fundicoccus</taxon>
    </lineage>
</organism>
<evidence type="ECO:0000313" key="2">
    <source>
        <dbReference type="Proteomes" id="UP001315967"/>
    </source>
</evidence>
<proteinExistence type="predicted"/>
<evidence type="ECO:0008006" key="3">
    <source>
        <dbReference type="Google" id="ProtNLM"/>
    </source>
</evidence>
<dbReference type="Proteomes" id="UP001315967">
    <property type="component" value="Chromosome"/>
</dbReference>
<sequence>MNVFKKISLLLIIILLLMIIAYKIIAAYQERNYQSVVKSLLTPTTIQPNTSNNTAILPLYVDKQPITQLALINFEQNPEAVYNALEIQFLERVDASGYRILAYRNDGFVDVYDDVNLPIDLNESFEVAGKGANAHVSRDLGQVIFEKDDQGNVTIAFSFIDLLNRPIEVAIKEGIDKPSTPLNLLAPIGVGSEKPSYFPLFWLYDFDFIRTSQLTCDINIDGNAISPDPFPVPFPIDGQLRNFIRYSFDARLYSLFDVNKGTLRKVTLNEQNQWIENDVVYQFDEQNQLTFINHQTTAIVFEPSLNLSQSHKGQINVVTQDNMGYIQGSYQVTVMNDGKTHLTFHFDDGWKANVPLLMHKIIVNDNSVFASWPKQYYFDLTIDWQANTLEGKWENRQ</sequence>